<dbReference type="EMBL" id="BK015567">
    <property type="protein sequence ID" value="DAE13635.1"/>
    <property type="molecule type" value="Genomic_DNA"/>
</dbReference>
<name>A0A8S5Q4G7_9CAUD</name>
<evidence type="ECO:0000313" key="1">
    <source>
        <dbReference type="EMBL" id="DAE13635.1"/>
    </source>
</evidence>
<protein>
    <submittedName>
        <fullName evidence="1">Uncharacterized protein</fullName>
    </submittedName>
</protein>
<sequence length="30" mass="3453">MAAMDRVQTAAEPVNILITQLRPDCQEKYF</sequence>
<reference evidence="1" key="1">
    <citation type="journal article" date="2021" name="Proc. Natl. Acad. Sci. U.S.A.">
        <title>A Catalog of Tens of Thousands of Viruses from Human Metagenomes Reveals Hidden Associations with Chronic Diseases.</title>
        <authorList>
            <person name="Tisza M.J."/>
            <person name="Buck C.B."/>
        </authorList>
    </citation>
    <scope>NUCLEOTIDE SEQUENCE</scope>
    <source>
        <strain evidence="1">CtVif31</strain>
    </source>
</reference>
<accession>A0A8S5Q4G7</accession>
<proteinExistence type="predicted"/>
<organism evidence="1">
    <name type="scientific">Siphoviridae sp. ctVif31</name>
    <dbReference type="NCBI Taxonomy" id="2825532"/>
    <lineage>
        <taxon>Viruses</taxon>
        <taxon>Duplodnaviria</taxon>
        <taxon>Heunggongvirae</taxon>
        <taxon>Uroviricota</taxon>
        <taxon>Caudoviricetes</taxon>
    </lineage>
</organism>